<proteinExistence type="predicted"/>
<evidence type="ECO:0000313" key="4">
    <source>
        <dbReference type="Proteomes" id="UP000694871"/>
    </source>
</evidence>
<comment type="subcellular location">
    <subcellularLocation>
        <location evidence="1">Cytoplasm</location>
    </subcellularLocation>
</comment>
<keyword evidence="4" id="KW-1185">Reference proteome</keyword>
<dbReference type="SUPFAM" id="SSF46579">
    <property type="entry name" value="Prefoldin"/>
    <property type="match status" value="1"/>
</dbReference>
<evidence type="ECO:0000256" key="3">
    <source>
        <dbReference type="ARBA" id="ARBA00023186"/>
    </source>
</evidence>
<protein>
    <submittedName>
        <fullName evidence="5">P53 and DNA damage-regulated protein 1</fullName>
    </submittedName>
</protein>
<dbReference type="PANTHER" id="PTHR21162:SF0">
    <property type="entry name" value="P53 AND DNA DAMAGE-REGULATED PROTEIN 1"/>
    <property type="match status" value="1"/>
</dbReference>
<dbReference type="RefSeq" id="XP_015266991.1">
    <property type="nucleotide sequence ID" value="XM_015411505.1"/>
</dbReference>
<dbReference type="CDD" id="cd22860">
    <property type="entry name" value="PDRG1"/>
    <property type="match status" value="1"/>
</dbReference>
<sequence>MTLSFQIVALDQKRNQNREALRALSRELASSDKVMVCFGSMFVQLPNTKTKDMLQRDQELLDEEIAGLREELKVKVGRLLEAQGICRLGPASGKPELKGYDLKPLSGEEMWFIRKVLEG</sequence>
<evidence type="ECO:0000256" key="2">
    <source>
        <dbReference type="ARBA" id="ARBA00022490"/>
    </source>
</evidence>
<evidence type="ECO:0000313" key="5">
    <source>
        <dbReference type="RefSeq" id="XP_015266991.1"/>
    </source>
</evidence>
<name>A0ABM1JZV4_GEKJA</name>
<organism evidence="4 5">
    <name type="scientific">Gekko japonicus</name>
    <name type="common">Schlegel's Japanese gecko</name>
    <dbReference type="NCBI Taxonomy" id="146911"/>
    <lineage>
        <taxon>Eukaryota</taxon>
        <taxon>Metazoa</taxon>
        <taxon>Chordata</taxon>
        <taxon>Craniata</taxon>
        <taxon>Vertebrata</taxon>
        <taxon>Euteleostomi</taxon>
        <taxon>Lepidosauria</taxon>
        <taxon>Squamata</taxon>
        <taxon>Bifurcata</taxon>
        <taxon>Gekkota</taxon>
        <taxon>Gekkonidae</taxon>
        <taxon>Gekkoninae</taxon>
        <taxon>Gekko</taxon>
    </lineage>
</organism>
<dbReference type="GeneID" id="107110709"/>
<accession>A0ABM1JZV4</accession>
<dbReference type="Proteomes" id="UP000694871">
    <property type="component" value="Unplaced"/>
</dbReference>
<reference evidence="5" key="1">
    <citation type="submission" date="2025-08" db="UniProtKB">
        <authorList>
            <consortium name="RefSeq"/>
        </authorList>
    </citation>
    <scope>IDENTIFICATION</scope>
</reference>
<keyword evidence="2" id="KW-0963">Cytoplasm</keyword>
<dbReference type="InterPro" id="IPR030482">
    <property type="entry name" value="PDRG1"/>
</dbReference>
<gene>
    <name evidence="5" type="primary">PDRG1</name>
</gene>
<evidence type="ECO:0000256" key="1">
    <source>
        <dbReference type="ARBA" id="ARBA00004496"/>
    </source>
</evidence>
<dbReference type="PANTHER" id="PTHR21162">
    <property type="entry name" value="P53 AND DNA DAMAGE-REGULATED PROTEIN"/>
    <property type="match status" value="1"/>
</dbReference>
<keyword evidence="3" id="KW-0143">Chaperone</keyword>